<dbReference type="AlphaFoldDB" id="D5G8Q4"/>
<dbReference type="KEGG" id="tml:GSTUM_00003087001"/>
<proteinExistence type="predicted"/>
<protein>
    <submittedName>
        <fullName evidence="2">(Perigord truffle) hypothetical protein</fullName>
    </submittedName>
</protein>
<dbReference type="GeneID" id="9186265"/>
<evidence type="ECO:0000256" key="1">
    <source>
        <dbReference type="SAM" id="Phobius"/>
    </source>
</evidence>
<dbReference type="RefSeq" id="XP_002836706.1">
    <property type="nucleotide sequence ID" value="XM_002836660.1"/>
</dbReference>
<name>D5G8Q4_TUBMM</name>
<evidence type="ECO:0000313" key="3">
    <source>
        <dbReference type="Proteomes" id="UP000006911"/>
    </source>
</evidence>
<accession>D5G8Q4</accession>
<keyword evidence="1" id="KW-1133">Transmembrane helix</keyword>
<evidence type="ECO:0000313" key="2">
    <source>
        <dbReference type="EMBL" id="CAZ80897.1"/>
    </source>
</evidence>
<sequence length="97" mass="11092">MAYLASSPPSLPFFLLFLLVLFVGAILRKMFKNLCFCLSILCFRDVSLYPLLYLSILKSLFVFWYLHLYLFGNGGLVSARQTIGTEGEREGEERSLI</sequence>
<reference evidence="2 3" key="1">
    <citation type="journal article" date="2010" name="Nature">
        <title>Perigord black truffle genome uncovers evolutionary origins and mechanisms of symbiosis.</title>
        <authorList>
            <person name="Martin F."/>
            <person name="Kohler A."/>
            <person name="Murat C."/>
            <person name="Balestrini R."/>
            <person name="Coutinho P.M."/>
            <person name="Jaillon O."/>
            <person name="Montanini B."/>
            <person name="Morin E."/>
            <person name="Noel B."/>
            <person name="Percudani R."/>
            <person name="Porcel B."/>
            <person name="Rubini A."/>
            <person name="Amicucci A."/>
            <person name="Amselem J."/>
            <person name="Anthouard V."/>
            <person name="Arcioni S."/>
            <person name="Artiguenave F."/>
            <person name="Aury J.M."/>
            <person name="Ballario P."/>
            <person name="Bolchi A."/>
            <person name="Brenna A."/>
            <person name="Brun A."/>
            <person name="Buee M."/>
            <person name="Cantarel B."/>
            <person name="Chevalier G."/>
            <person name="Couloux A."/>
            <person name="Da Silva C."/>
            <person name="Denoeud F."/>
            <person name="Duplessis S."/>
            <person name="Ghignone S."/>
            <person name="Hilselberger B."/>
            <person name="Iotti M."/>
            <person name="Marcais B."/>
            <person name="Mello A."/>
            <person name="Miranda M."/>
            <person name="Pacioni G."/>
            <person name="Quesneville H."/>
            <person name="Riccioni C."/>
            <person name="Ruotolo R."/>
            <person name="Splivallo R."/>
            <person name="Stocchi V."/>
            <person name="Tisserant E."/>
            <person name="Viscomi A.R."/>
            <person name="Zambonelli A."/>
            <person name="Zampieri E."/>
            <person name="Henrissat B."/>
            <person name="Lebrun M.H."/>
            <person name="Paolocci F."/>
            <person name="Bonfante P."/>
            <person name="Ottonello S."/>
            <person name="Wincker P."/>
        </authorList>
    </citation>
    <scope>NUCLEOTIDE SEQUENCE [LARGE SCALE GENOMIC DNA]</scope>
    <source>
        <strain evidence="2 3">Mel28</strain>
    </source>
</reference>
<dbReference type="InParanoid" id="D5G8Q4"/>
<keyword evidence="1" id="KW-0472">Membrane</keyword>
<dbReference type="Proteomes" id="UP000006911">
    <property type="component" value="Unassembled WGS sequence"/>
</dbReference>
<gene>
    <name evidence="2" type="ORF">GSTUM_00003087001</name>
</gene>
<organism evidence="2 3">
    <name type="scientific">Tuber melanosporum (strain Mel28)</name>
    <name type="common">Perigord black truffle</name>
    <dbReference type="NCBI Taxonomy" id="656061"/>
    <lineage>
        <taxon>Eukaryota</taxon>
        <taxon>Fungi</taxon>
        <taxon>Dikarya</taxon>
        <taxon>Ascomycota</taxon>
        <taxon>Pezizomycotina</taxon>
        <taxon>Pezizomycetes</taxon>
        <taxon>Pezizales</taxon>
        <taxon>Tuberaceae</taxon>
        <taxon>Tuber</taxon>
    </lineage>
</organism>
<feature type="transmembrane region" description="Helical" evidence="1">
    <location>
        <begin position="12"/>
        <end position="31"/>
    </location>
</feature>
<keyword evidence="1" id="KW-0812">Transmembrane</keyword>
<keyword evidence="3" id="KW-1185">Reference proteome</keyword>
<dbReference type="HOGENOM" id="CLU_2348205_0_0_1"/>
<dbReference type="EMBL" id="FN430050">
    <property type="protein sequence ID" value="CAZ80897.1"/>
    <property type="molecule type" value="Genomic_DNA"/>
</dbReference>
<feature type="transmembrane region" description="Helical" evidence="1">
    <location>
        <begin position="51"/>
        <end position="71"/>
    </location>
</feature>